<dbReference type="OrthoDB" id="3635706at2759"/>
<gene>
    <name evidence="8" type="ORF">DOTSEDRAFT_46812</name>
</gene>
<keyword evidence="4" id="KW-0804">Transcription</keyword>
<organism evidence="8 9">
    <name type="scientific">Dothistroma septosporum (strain NZE10 / CBS 128990)</name>
    <name type="common">Red band needle blight fungus</name>
    <name type="synonym">Mycosphaerella pini</name>
    <dbReference type="NCBI Taxonomy" id="675120"/>
    <lineage>
        <taxon>Eukaryota</taxon>
        <taxon>Fungi</taxon>
        <taxon>Dikarya</taxon>
        <taxon>Ascomycota</taxon>
        <taxon>Pezizomycotina</taxon>
        <taxon>Dothideomycetes</taxon>
        <taxon>Dothideomycetidae</taxon>
        <taxon>Mycosphaerellales</taxon>
        <taxon>Mycosphaerellaceae</taxon>
        <taxon>Dothistroma</taxon>
    </lineage>
</organism>
<sequence length="86" mass="10135">MTKLSVNDLVNHLLHSGLKRPLNPWMAFRKFYNAMLRGHTQEAISKTLTILWRADPFEASVQPVRHAYKEHDESALAKRYKMLCRR</sequence>
<evidence type="ECO:0000313" key="9">
    <source>
        <dbReference type="Proteomes" id="UP000016933"/>
    </source>
</evidence>
<dbReference type="Pfam" id="PF04769">
    <property type="entry name" value="MATalpha_HMGbox"/>
    <property type="match status" value="1"/>
</dbReference>
<dbReference type="InterPro" id="IPR006856">
    <property type="entry name" value="MATalpha_HMGbox"/>
</dbReference>
<dbReference type="HOGENOM" id="CLU_2497879_0_0_1"/>
<keyword evidence="5" id="KW-0539">Nucleus</keyword>
<evidence type="ECO:0000256" key="5">
    <source>
        <dbReference type="ARBA" id="ARBA00023242"/>
    </source>
</evidence>
<keyword evidence="9" id="KW-1185">Reference proteome</keyword>
<dbReference type="GO" id="GO:0045895">
    <property type="term" value="P:positive regulation of mating-type specific transcription, DNA-templated"/>
    <property type="evidence" value="ECO:0007669"/>
    <property type="project" value="InterPro"/>
</dbReference>
<evidence type="ECO:0000256" key="4">
    <source>
        <dbReference type="ARBA" id="ARBA00023163"/>
    </source>
</evidence>
<feature type="domain" description="Alpha box" evidence="7">
    <location>
        <begin position="18"/>
        <end position="59"/>
    </location>
</feature>
<evidence type="ECO:0000313" key="8">
    <source>
        <dbReference type="EMBL" id="EME40432.1"/>
    </source>
</evidence>
<reference evidence="9" key="1">
    <citation type="journal article" date="2012" name="PLoS Genet.">
        <title>The genomes of the fungal plant pathogens Cladosporium fulvum and Dothistroma septosporum reveal adaptation to different hosts and lifestyles but also signatures of common ancestry.</title>
        <authorList>
            <person name="de Wit P.J.G.M."/>
            <person name="van der Burgt A."/>
            <person name="Oekmen B."/>
            <person name="Stergiopoulos I."/>
            <person name="Abd-Elsalam K.A."/>
            <person name="Aerts A.L."/>
            <person name="Bahkali A.H."/>
            <person name="Beenen H.G."/>
            <person name="Chettri P."/>
            <person name="Cox M.P."/>
            <person name="Datema E."/>
            <person name="de Vries R.P."/>
            <person name="Dhillon B."/>
            <person name="Ganley A.R."/>
            <person name="Griffiths S.A."/>
            <person name="Guo Y."/>
            <person name="Hamelin R.C."/>
            <person name="Henrissat B."/>
            <person name="Kabir M.S."/>
            <person name="Jashni M.K."/>
            <person name="Kema G."/>
            <person name="Klaubauf S."/>
            <person name="Lapidus A."/>
            <person name="Levasseur A."/>
            <person name="Lindquist E."/>
            <person name="Mehrabi R."/>
            <person name="Ohm R.A."/>
            <person name="Owen T.J."/>
            <person name="Salamov A."/>
            <person name="Schwelm A."/>
            <person name="Schijlen E."/>
            <person name="Sun H."/>
            <person name="van den Burg H.A."/>
            <person name="van Ham R.C.H.J."/>
            <person name="Zhang S."/>
            <person name="Goodwin S.B."/>
            <person name="Grigoriev I.V."/>
            <person name="Collemare J."/>
            <person name="Bradshaw R.E."/>
        </authorList>
    </citation>
    <scope>NUCLEOTIDE SEQUENCE [LARGE SCALE GENOMIC DNA]</scope>
    <source>
        <strain evidence="9">NZE10 / CBS 128990</strain>
    </source>
</reference>
<evidence type="ECO:0000256" key="6">
    <source>
        <dbReference type="ARBA" id="ARBA00035106"/>
    </source>
</evidence>
<dbReference type="EMBL" id="KB446543">
    <property type="protein sequence ID" value="EME40432.1"/>
    <property type="molecule type" value="Genomic_DNA"/>
</dbReference>
<evidence type="ECO:0000256" key="3">
    <source>
        <dbReference type="ARBA" id="ARBA00023125"/>
    </source>
</evidence>
<protein>
    <recommendedName>
        <fullName evidence="1">Mating-type protein MAT-1</fullName>
    </recommendedName>
</protein>
<keyword evidence="3" id="KW-0238">DNA-binding</keyword>
<proteinExistence type="predicted"/>
<keyword evidence="2" id="KW-0805">Transcription regulation</keyword>
<dbReference type="GO" id="GO:0005634">
    <property type="term" value="C:nucleus"/>
    <property type="evidence" value="ECO:0007669"/>
    <property type="project" value="InterPro"/>
</dbReference>
<comment type="function">
    <text evidence="6">Mating type proteins are sequence specific DNA-binding proteins that act as master switches in fungal differentiation by controlling gene expression in a cell type-specific fashion. Transcriptional activator that induces the transcription of alpha-specific genes.</text>
</comment>
<reference evidence="8 9" key="2">
    <citation type="journal article" date="2012" name="PLoS Pathog.">
        <title>Diverse lifestyles and strategies of plant pathogenesis encoded in the genomes of eighteen Dothideomycetes fungi.</title>
        <authorList>
            <person name="Ohm R.A."/>
            <person name="Feau N."/>
            <person name="Henrissat B."/>
            <person name="Schoch C.L."/>
            <person name="Horwitz B.A."/>
            <person name="Barry K.W."/>
            <person name="Condon B.J."/>
            <person name="Copeland A.C."/>
            <person name="Dhillon B."/>
            <person name="Glaser F."/>
            <person name="Hesse C.N."/>
            <person name="Kosti I."/>
            <person name="LaButti K."/>
            <person name="Lindquist E.A."/>
            <person name="Lucas S."/>
            <person name="Salamov A.A."/>
            <person name="Bradshaw R.E."/>
            <person name="Ciuffetti L."/>
            <person name="Hamelin R.C."/>
            <person name="Kema G.H.J."/>
            <person name="Lawrence C."/>
            <person name="Scott J.A."/>
            <person name="Spatafora J.W."/>
            <person name="Turgeon B.G."/>
            <person name="de Wit P.J.G.M."/>
            <person name="Zhong S."/>
            <person name="Goodwin S.B."/>
            <person name="Grigoriev I.V."/>
        </authorList>
    </citation>
    <scope>NUCLEOTIDE SEQUENCE [LARGE SCALE GENOMIC DNA]</scope>
    <source>
        <strain evidence="9">NZE10 / CBS 128990</strain>
    </source>
</reference>
<dbReference type="AlphaFoldDB" id="N1PDI9"/>
<accession>N1PDI9</accession>
<name>N1PDI9_DOTSN</name>
<dbReference type="GO" id="GO:0008301">
    <property type="term" value="F:DNA binding, bending"/>
    <property type="evidence" value="ECO:0007669"/>
    <property type="project" value="InterPro"/>
</dbReference>
<dbReference type="STRING" id="675120.N1PDI9"/>
<evidence type="ECO:0000259" key="7">
    <source>
        <dbReference type="Pfam" id="PF04769"/>
    </source>
</evidence>
<evidence type="ECO:0000256" key="1">
    <source>
        <dbReference type="ARBA" id="ARBA00015083"/>
    </source>
</evidence>
<evidence type="ECO:0000256" key="2">
    <source>
        <dbReference type="ARBA" id="ARBA00023015"/>
    </source>
</evidence>
<dbReference type="Proteomes" id="UP000016933">
    <property type="component" value="Unassembled WGS sequence"/>
</dbReference>